<evidence type="ECO:0000259" key="1">
    <source>
        <dbReference type="Pfam" id="PF16793"/>
    </source>
</evidence>
<dbReference type="Gene3D" id="3.30.70.1790">
    <property type="entry name" value="RepB DNA-primase, N-terminal domain"/>
    <property type="match status" value="1"/>
</dbReference>
<name>A0AAU7ZN37_9BACT</name>
<accession>A0AAU7ZN37</accession>
<dbReference type="Pfam" id="PF16793">
    <property type="entry name" value="RepB_primase"/>
    <property type="match status" value="1"/>
</dbReference>
<dbReference type="AlphaFoldDB" id="A0AAU7ZN37"/>
<reference evidence="2" key="1">
    <citation type="submission" date="2023-08" db="EMBL/GenBank/DDBJ databases">
        <authorList>
            <person name="Messyasz A."/>
            <person name="Mannisto M.K."/>
            <person name="Kerkhof L.J."/>
            <person name="Haggblom M."/>
        </authorList>
    </citation>
    <scope>NUCLEOTIDE SEQUENCE</scope>
    <source>
        <strain evidence="2">X5P6</strain>
    </source>
</reference>
<protein>
    <submittedName>
        <fullName evidence="2">RepB family DNA primase</fullName>
    </submittedName>
</protein>
<dbReference type="InterPro" id="IPR039459">
    <property type="entry name" value="RepB-like_DNA_primase_dom"/>
</dbReference>
<feature type="domain" description="RepB-like DNA primase" evidence="1">
    <location>
        <begin position="29"/>
        <end position="168"/>
    </location>
</feature>
<reference evidence="2" key="2">
    <citation type="journal article" date="2024" name="Environ. Microbiol.">
        <title>Genome analysis and description of Tunturibacter gen. nov. expands the diversity of Terriglobia in tundra soils.</title>
        <authorList>
            <person name="Messyasz A."/>
            <person name="Mannisto M.K."/>
            <person name="Kerkhof L.J."/>
            <person name="Haggblom M.M."/>
        </authorList>
    </citation>
    <scope>NUCLEOTIDE SEQUENCE</scope>
    <source>
        <strain evidence="2">X5P6</strain>
    </source>
</reference>
<sequence length="320" mass="35486">MNLKSAQEFLTRCFAPEETIALLLRSEATARVTQRIVTVKQATGLRYLGWLAYENTTGANIYVAANPLRSGSRKRTKESIASVRHIYIDIDTDGEARIATVRSTELIPAPTVILSTSPGKYQALWRVDGFDLVSQEDLLKHLAIAFGGDPACTDCNRVLRIPGFLNRKYDPAYLVSAEYFGNSVHKPIDFLLPIASVGTALSECLDLTPKRPGLHSTSESDWAWVSQGLADGRDAAKLTKELASRRADKPNPLYYAQRTVDVASARLWMLEGVPHEDIVTMLECRRRFEISTTLCSARAREITATAARMIVPQKNCLIQT</sequence>
<dbReference type="KEGG" id="tpsc:RBB77_17950"/>
<organism evidence="2">
    <name type="scientific">Tunturiibacter psychrotolerans</name>
    <dbReference type="NCBI Taxonomy" id="3069686"/>
    <lineage>
        <taxon>Bacteria</taxon>
        <taxon>Pseudomonadati</taxon>
        <taxon>Acidobacteriota</taxon>
        <taxon>Terriglobia</taxon>
        <taxon>Terriglobales</taxon>
        <taxon>Acidobacteriaceae</taxon>
        <taxon>Tunturiibacter</taxon>
    </lineage>
</organism>
<gene>
    <name evidence="2" type="ORF">RBB77_17950</name>
</gene>
<proteinExistence type="predicted"/>
<dbReference type="RefSeq" id="WP_353063147.1">
    <property type="nucleotide sequence ID" value="NZ_CP132942.1"/>
</dbReference>
<dbReference type="EMBL" id="CP132942">
    <property type="protein sequence ID" value="XCB32306.1"/>
    <property type="molecule type" value="Genomic_DNA"/>
</dbReference>
<evidence type="ECO:0000313" key="2">
    <source>
        <dbReference type="EMBL" id="XCB32306.1"/>
    </source>
</evidence>